<sequence>MDVEVLRRELLQGFEAILDKYFGPALPPIVVAESSNATNFDDPLPPVVEEYESILQDSKVFDEWSMRTDEVQIAAGNDGAALVIARGPRVPIATCTDSGTRLRACRHHRRTRIP</sequence>
<name>A0ABR2E5P8_9ROSI</name>
<organism evidence="1 2">
    <name type="scientific">Hibiscus sabdariffa</name>
    <name type="common">roselle</name>
    <dbReference type="NCBI Taxonomy" id="183260"/>
    <lineage>
        <taxon>Eukaryota</taxon>
        <taxon>Viridiplantae</taxon>
        <taxon>Streptophyta</taxon>
        <taxon>Embryophyta</taxon>
        <taxon>Tracheophyta</taxon>
        <taxon>Spermatophyta</taxon>
        <taxon>Magnoliopsida</taxon>
        <taxon>eudicotyledons</taxon>
        <taxon>Gunneridae</taxon>
        <taxon>Pentapetalae</taxon>
        <taxon>rosids</taxon>
        <taxon>malvids</taxon>
        <taxon>Malvales</taxon>
        <taxon>Malvaceae</taxon>
        <taxon>Malvoideae</taxon>
        <taxon>Hibiscus</taxon>
    </lineage>
</organism>
<evidence type="ECO:0000313" key="1">
    <source>
        <dbReference type="EMBL" id="KAK8552297.1"/>
    </source>
</evidence>
<dbReference type="Proteomes" id="UP001472677">
    <property type="component" value="Unassembled WGS sequence"/>
</dbReference>
<evidence type="ECO:0000313" key="2">
    <source>
        <dbReference type="Proteomes" id="UP001472677"/>
    </source>
</evidence>
<reference evidence="1 2" key="1">
    <citation type="journal article" date="2024" name="G3 (Bethesda)">
        <title>Genome assembly of Hibiscus sabdariffa L. provides insights into metabolisms of medicinal natural products.</title>
        <authorList>
            <person name="Kim T."/>
        </authorList>
    </citation>
    <scope>NUCLEOTIDE SEQUENCE [LARGE SCALE GENOMIC DNA]</scope>
    <source>
        <strain evidence="1">TK-2024</strain>
        <tissue evidence="1">Old leaves</tissue>
    </source>
</reference>
<comment type="caution">
    <text evidence="1">The sequence shown here is derived from an EMBL/GenBank/DDBJ whole genome shotgun (WGS) entry which is preliminary data.</text>
</comment>
<accession>A0ABR2E5P8</accession>
<dbReference type="EMBL" id="JBBPBM010000020">
    <property type="protein sequence ID" value="KAK8552297.1"/>
    <property type="molecule type" value="Genomic_DNA"/>
</dbReference>
<proteinExistence type="predicted"/>
<keyword evidence="2" id="KW-1185">Reference proteome</keyword>
<protein>
    <submittedName>
        <fullName evidence="1">Uncharacterized protein</fullName>
    </submittedName>
</protein>
<gene>
    <name evidence="1" type="ORF">V6N12_040901</name>
</gene>